<protein>
    <recommendedName>
        <fullName evidence="4 12">4-hydroxy-tetrahydrodipicolinate synthase</fullName>
        <shortName evidence="12">HTPA synthase</shortName>
        <ecNumber evidence="4 12">4.3.3.7</ecNumber>
    </recommendedName>
</protein>
<evidence type="ECO:0000256" key="10">
    <source>
        <dbReference type="ARBA" id="ARBA00023270"/>
    </source>
</evidence>
<evidence type="ECO:0000256" key="2">
    <source>
        <dbReference type="ARBA" id="ARBA00005120"/>
    </source>
</evidence>
<keyword evidence="10 12" id="KW-0704">Schiff base</keyword>
<dbReference type="EC" id="4.3.3.7" evidence="4 12"/>
<dbReference type="UniPathway" id="UPA00034">
    <property type="reaction ID" value="UER00017"/>
</dbReference>
<evidence type="ECO:0000256" key="7">
    <source>
        <dbReference type="ARBA" id="ARBA00022915"/>
    </source>
</evidence>
<organism evidence="16 17">
    <name type="scientific">Kitasatospora acidiphila</name>
    <dbReference type="NCBI Taxonomy" id="2567942"/>
    <lineage>
        <taxon>Bacteria</taxon>
        <taxon>Bacillati</taxon>
        <taxon>Actinomycetota</taxon>
        <taxon>Actinomycetes</taxon>
        <taxon>Kitasatosporales</taxon>
        <taxon>Streptomycetaceae</taxon>
        <taxon>Kitasatospora</taxon>
    </lineage>
</organism>
<dbReference type="InterPro" id="IPR005263">
    <property type="entry name" value="DapA"/>
</dbReference>
<evidence type="ECO:0000313" key="16">
    <source>
        <dbReference type="EMBL" id="TQF05825.1"/>
    </source>
</evidence>
<comment type="similarity">
    <text evidence="3 12 13">Belongs to the DapA family.</text>
</comment>
<comment type="subcellular location">
    <subcellularLocation>
        <location evidence="12">Cytoplasm</location>
    </subcellularLocation>
</comment>
<accession>A0A540W9Y0</accession>
<comment type="function">
    <text evidence="1 12">Catalyzes the condensation of (S)-aspartate-beta-semialdehyde [(S)-ASA] and pyruvate to 4-hydroxy-tetrahydrodipicolinate (HTPA).</text>
</comment>
<comment type="subunit">
    <text evidence="12">Homotetramer; dimer of dimers.</text>
</comment>
<keyword evidence="7 12" id="KW-0220">Diaminopimelate biosynthesis</keyword>
<evidence type="ECO:0000256" key="12">
    <source>
        <dbReference type="HAMAP-Rule" id="MF_00418"/>
    </source>
</evidence>
<dbReference type="GO" id="GO:0009089">
    <property type="term" value="P:lysine biosynthetic process via diaminopimelate"/>
    <property type="evidence" value="ECO:0007669"/>
    <property type="project" value="UniProtKB-UniRule"/>
</dbReference>
<gene>
    <name evidence="12" type="primary">dapA</name>
    <name evidence="16" type="ORF">E6W39_30830</name>
</gene>
<evidence type="ECO:0000256" key="5">
    <source>
        <dbReference type="ARBA" id="ARBA00022490"/>
    </source>
</evidence>
<dbReference type="RefSeq" id="WP_141636279.1">
    <property type="nucleotide sequence ID" value="NZ_VIGB01000003.1"/>
</dbReference>
<feature type="active site" description="Proton donor/acceptor" evidence="12 14">
    <location>
        <position position="136"/>
    </location>
</feature>
<dbReference type="OrthoDB" id="9782828at2"/>
<dbReference type="SUPFAM" id="SSF51569">
    <property type="entry name" value="Aldolase"/>
    <property type="match status" value="1"/>
</dbReference>
<comment type="catalytic activity">
    <reaction evidence="11 12">
        <text>L-aspartate 4-semialdehyde + pyruvate = (2S,4S)-4-hydroxy-2,3,4,5-tetrahydrodipicolinate + H2O + H(+)</text>
        <dbReference type="Rhea" id="RHEA:34171"/>
        <dbReference type="ChEBI" id="CHEBI:15361"/>
        <dbReference type="ChEBI" id="CHEBI:15377"/>
        <dbReference type="ChEBI" id="CHEBI:15378"/>
        <dbReference type="ChEBI" id="CHEBI:67139"/>
        <dbReference type="ChEBI" id="CHEBI:537519"/>
        <dbReference type="EC" id="4.3.3.7"/>
    </reaction>
</comment>
<evidence type="ECO:0000256" key="3">
    <source>
        <dbReference type="ARBA" id="ARBA00007592"/>
    </source>
</evidence>
<evidence type="ECO:0000313" key="17">
    <source>
        <dbReference type="Proteomes" id="UP000319103"/>
    </source>
</evidence>
<dbReference type="AlphaFoldDB" id="A0A540W9Y0"/>
<dbReference type="Gene3D" id="3.20.20.70">
    <property type="entry name" value="Aldolase class I"/>
    <property type="match status" value="1"/>
</dbReference>
<feature type="binding site" evidence="12 15">
    <location>
        <position position="48"/>
    </location>
    <ligand>
        <name>pyruvate</name>
        <dbReference type="ChEBI" id="CHEBI:15361"/>
    </ligand>
</feature>
<evidence type="ECO:0000256" key="4">
    <source>
        <dbReference type="ARBA" id="ARBA00012086"/>
    </source>
</evidence>
<dbReference type="Proteomes" id="UP000319103">
    <property type="component" value="Unassembled WGS sequence"/>
</dbReference>
<evidence type="ECO:0000256" key="14">
    <source>
        <dbReference type="PIRSR" id="PIRSR001365-1"/>
    </source>
</evidence>
<dbReference type="SMART" id="SM01130">
    <property type="entry name" value="DHDPS"/>
    <property type="match status" value="1"/>
</dbReference>
<dbReference type="InterPro" id="IPR002220">
    <property type="entry name" value="DapA-like"/>
</dbReference>
<feature type="active site" description="Schiff-base intermediate with substrate" evidence="12 14">
    <location>
        <position position="164"/>
    </location>
</feature>
<dbReference type="HAMAP" id="MF_00418">
    <property type="entry name" value="DapA"/>
    <property type="match status" value="1"/>
</dbReference>
<comment type="caution">
    <text evidence="12">Lacks conserved residue(s) required for the propagation of feature annotation.</text>
</comment>
<feature type="site" description="Part of a proton relay during catalysis" evidence="12">
    <location>
        <position position="47"/>
    </location>
</feature>
<keyword evidence="9 12" id="KW-0456">Lyase</keyword>
<dbReference type="PANTHER" id="PTHR12128">
    <property type="entry name" value="DIHYDRODIPICOLINATE SYNTHASE"/>
    <property type="match status" value="1"/>
</dbReference>
<dbReference type="PRINTS" id="PR00146">
    <property type="entry name" value="DHPICSNTHASE"/>
</dbReference>
<comment type="caution">
    <text evidence="16">The sequence shown here is derived from an EMBL/GenBank/DDBJ whole genome shotgun (WGS) entry which is preliminary data.</text>
</comment>
<dbReference type="Pfam" id="PF00701">
    <property type="entry name" value="DHDPS"/>
    <property type="match status" value="1"/>
</dbReference>
<keyword evidence="17" id="KW-1185">Reference proteome</keyword>
<dbReference type="GO" id="GO:0019877">
    <property type="term" value="P:diaminopimelate biosynthetic process"/>
    <property type="evidence" value="ECO:0007669"/>
    <property type="project" value="UniProtKB-UniRule"/>
</dbReference>
<feature type="binding site" evidence="12 15">
    <location>
        <position position="208"/>
    </location>
    <ligand>
        <name>pyruvate</name>
        <dbReference type="ChEBI" id="CHEBI:15361"/>
    </ligand>
</feature>
<dbReference type="GO" id="GO:0008840">
    <property type="term" value="F:4-hydroxy-tetrahydrodipicolinate synthase activity"/>
    <property type="evidence" value="ECO:0007669"/>
    <property type="project" value="UniProtKB-UniRule"/>
</dbReference>
<evidence type="ECO:0000256" key="6">
    <source>
        <dbReference type="ARBA" id="ARBA00022605"/>
    </source>
</evidence>
<evidence type="ECO:0000256" key="13">
    <source>
        <dbReference type="PIRNR" id="PIRNR001365"/>
    </source>
</evidence>
<proteinExistence type="inferred from homology"/>
<evidence type="ECO:0000256" key="15">
    <source>
        <dbReference type="PIRSR" id="PIRSR001365-2"/>
    </source>
</evidence>
<reference evidence="16 17" key="1">
    <citation type="submission" date="2019-06" db="EMBL/GenBank/DDBJ databases">
        <title>Description of Kitasatospora acidophila sp. nov. isolated from pine grove soil, and reclassification of Streptomyces novaecaesareae to Kitasatospora novaeceasareae comb. nov.</title>
        <authorList>
            <person name="Kim M.J."/>
        </authorList>
    </citation>
    <scope>NUCLEOTIDE SEQUENCE [LARGE SCALE GENOMIC DNA]</scope>
    <source>
        <strain evidence="16 17">MMS16-CNU292</strain>
    </source>
</reference>
<keyword evidence="8 12" id="KW-0457">Lysine biosynthesis</keyword>
<evidence type="ECO:0000256" key="9">
    <source>
        <dbReference type="ARBA" id="ARBA00023239"/>
    </source>
</evidence>
<comment type="caution">
    <text evidence="12">Was originally thought to be a dihydrodipicolinate synthase (DHDPS), catalyzing the condensation of (S)-aspartate-beta-semialdehyde [(S)-ASA] and pyruvate to dihydrodipicolinate (DHDP). However, it was shown in E.coli that the product of the enzymatic reaction is not dihydrodipicolinate but in fact (4S)-4-hydroxy-2,3,4,5-tetrahydro-(2S)-dipicolinic acid (HTPA), and that the consecutive dehydration reaction leading to DHDP is not spontaneous but catalyzed by DapB.</text>
</comment>
<sequence length="295" mass="29762">METTLRGIYVPLVTPFTADGRLDLAALEKLANGVLDDGAAGLVALGTTGEPGALDTAEQSAVVETCTRVCQDRGAALVVGVGGGATRQVAAALRELTPAATAALTLVPPFVRPGAAGVLAHFKELVAASPVPLVAYHIPYRTGQSLDAEALRELAALPGIAGVKLATGAVDPEVVALLGGELPPHFAVLGGDDVVLPPLLALGAAGGIMASAHIATARWAELVDAWQAGDVARARDLGHRLSRLAAALFTEPNPTVVKGVLHAQGRISSPAVRLPLLPASEASVSRALDLAVSTG</sequence>
<name>A0A540W9Y0_9ACTN</name>
<dbReference type="InterPro" id="IPR013785">
    <property type="entry name" value="Aldolase_TIM"/>
</dbReference>
<keyword evidence="5 12" id="KW-0963">Cytoplasm</keyword>
<comment type="pathway">
    <text evidence="2 12">Amino-acid biosynthesis; L-lysine biosynthesis via DAP pathway; (S)-tetrahydrodipicolinate from L-aspartate: step 3/4.</text>
</comment>
<dbReference type="GO" id="GO:0005737">
    <property type="term" value="C:cytoplasm"/>
    <property type="evidence" value="ECO:0007669"/>
    <property type="project" value="UniProtKB-SubCell"/>
</dbReference>
<dbReference type="PANTHER" id="PTHR12128:SF66">
    <property type="entry name" value="4-HYDROXY-2-OXOGLUTARATE ALDOLASE, MITOCHONDRIAL"/>
    <property type="match status" value="1"/>
</dbReference>
<dbReference type="PIRSF" id="PIRSF001365">
    <property type="entry name" value="DHDPS"/>
    <property type="match status" value="1"/>
</dbReference>
<evidence type="ECO:0000256" key="1">
    <source>
        <dbReference type="ARBA" id="ARBA00003294"/>
    </source>
</evidence>
<evidence type="ECO:0000256" key="8">
    <source>
        <dbReference type="ARBA" id="ARBA00023154"/>
    </source>
</evidence>
<evidence type="ECO:0000256" key="11">
    <source>
        <dbReference type="ARBA" id="ARBA00047836"/>
    </source>
</evidence>
<keyword evidence="6 12" id="KW-0028">Amino-acid biosynthesis</keyword>
<dbReference type="EMBL" id="VIGB01000003">
    <property type="protein sequence ID" value="TQF05825.1"/>
    <property type="molecule type" value="Genomic_DNA"/>
</dbReference>